<protein>
    <recommendedName>
        <fullName evidence="4">DUF3592 domain-containing protein</fullName>
    </recommendedName>
</protein>
<organism evidence="2 3">
    <name type="scientific">Kutzneria viridogrisea</name>
    <dbReference type="NCBI Taxonomy" id="47990"/>
    <lineage>
        <taxon>Bacteria</taxon>
        <taxon>Bacillati</taxon>
        <taxon>Actinomycetota</taxon>
        <taxon>Actinomycetes</taxon>
        <taxon>Pseudonocardiales</taxon>
        <taxon>Pseudonocardiaceae</taxon>
        <taxon>Kutzneria</taxon>
    </lineage>
</organism>
<keyword evidence="3" id="KW-1185">Reference proteome</keyword>
<accession>A0ABR6BF48</accession>
<dbReference type="RefSeq" id="WP_158510867.1">
    <property type="nucleotide sequence ID" value="NZ_BAAABQ010000084.1"/>
</dbReference>
<feature type="transmembrane region" description="Helical" evidence="1">
    <location>
        <begin position="84"/>
        <end position="105"/>
    </location>
</feature>
<sequence>MSRRLRLRWVLVAVLAVFAAALLHLGALVGFLPLHQEEECRAAIGTAFPSPPAGMRVDYAEQVFPPSARCAWRGYGTVDLVPAWVTPSMVVLLAVGGVAMSFALLPGLPWEKRAPREGTSG</sequence>
<proteinExistence type="predicted"/>
<dbReference type="EMBL" id="JACJID010000002">
    <property type="protein sequence ID" value="MBA8925482.1"/>
    <property type="molecule type" value="Genomic_DNA"/>
</dbReference>
<name>A0ABR6BF48_9PSEU</name>
<keyword evidence="1" id="KW-1133">Transmembrane helix</keyword>
<evidence type="ECO:0000313" key="2">
    <source>
        <dbReference type="EMBL" id="MBA8925482.1"/>
    </source>
</evidence>
<evidence type="ECO:0000256" key="1">
    <source>
        <dbReference type="SAM" id="Phobius"/>
    </source>
</evidence>
<keyword evidence="1" id="KW-0812">Transmembrane</keyword>
<reference evidence="2 3" key="1">
    <citation type="submission" date="2020-08" db="EMBL/GenBank/DDBJ databases">
        <title>Genomic Encyclopedia of Archaeal and Bacterial Type Strains, Phase II (KMG-II): from individual species to whole genera.</title>
        <authorList>
            <person name="Goeker M."/>
        </authorList>
    </citation>
    <scope>NUCLEOTIDE SEQUENCE [LARGE SCALE GENOMIC DNA]</scope>
    <source>
        <strain evidence="2 3">DSM 43850</strain>
    </source>
</reference>
<evidence type="ECO:0008006" key="4">
    <source>
        <dbReference type="Google" id="ProtNLM"/>
    </source>
</evidence>
<gene>
    <name evidence="2" type="ORF">BC739_002681</name>
</gene>
<dbReference type="Proteomes" id="UP000517916">
    <property type="component" value="Unassembled WGS sequence"/>
</dbReference>
<feature type="transmembrane region" description="Helical" evidence="1">
    <location>
        <begin position="7"/>
        <end position="32"/>
    </location>
</feature>
<keyword evidence="1" id="KW-0472">Membrane</keyword>
<evidence type="ECO:0000313" key="3">
    <source>
        <dbReference type="Proteomes" id="UP000517916"/>
    </source>
</evidence>
<comment type="caution">
    <text evidence="2">The sequence shown here is derived from an EMBL/GenBank/DDBJ whole genome shotgun (WGS) entry which is preliminary data.</text>
</comment>